<dbReference type="RefSeq" id="WP_100441201.1">
    <property type="nucleotide sequence ID" value="NZ_CBCPIZ010000056.1"/>
</dbReference>
<reference evidence="1 2" key="1">
    <citation type="journal article" date="2017" name="Front. Microbiol.">
        <title>Double-Face Meets the Bacterial World: The Opportunistic Pathogen Stenotrophomonas maltophilia.</title>
        <authorList>
            <person name="Lira F."/>
            <person name="Berg G."/>
            <person name="Martinez J.L."/>
        </authorList>
    </citation>
    <scope>NUCLEOTIDE SEQUENCE [LARGE SCALE GENOMIC DNA]</scope>
    <source>
        <strain evidence="1 2">EA1</strain>
    </source>
</reference>
<dbReference type="AlphaFoldDB" id="A0A2J0UB51"/>
<dbReference type="OrthoDB" id="6042214at2"/>
<evidence type="ECO:0000313" key="2">
    <source>
        <dbReference type="Proteomes" id="UP000230167"/>
    </source>
</evidence>
<name>A0A2J0UB51_STEMA</name>
<gene>
    <name evidence="1" type="ORF">B9Y64_13805</name>
</gene>
<comment type="caution">
    <text evidence="1">The sequence shown here is derived from an EMBL/GenBank/DDBJ whole genome shotgun (WGS) entry which is preliminary data.</text>
</comment>
<dbReference type="Proteomes" id="UP000230167">
    <property type="component" value="Unassembled WGS sequence"/>
</dbReference>
<evidence type="ECO:0000313" key="1">
    <source>
        <dbReference type="EMBL" id="PJL28291.1"/>
    </source>
</evidence>
<sequence>MSSHARAISLMKKIMYQCRPEATTTMAQCRACRAPSPGGMECARCLTEELGGAIGNRGAALRWLDSFLKVQQDEQQVFRCAHRVDASA</sequence>
<proteinExistence type="predicted"/>
<protein>
    <submittedName>
        <fullName evidence="1">Uncharacterized protein</fullName>
    </submittedName>
</protein>
<dbReference type="EMBL" id="NEQV01000004">
    <property type="protein sequence ID" value="PJL28291.1"/>
    <property type="molecule type" value="Genomic_DNA"/>
</dbReference>
<accession>A0A2J0UB51</accession>
<organism evidence="1 2">
    <name type="scientific">Stenotrophomonas maltophilia</name>
    <name type="common">Pseudomonas maltophilia</name>
    <name type="synonym">Xanthomonas maltophilia</name>
    <dbReference type="NCBI Taxonomy" id="40324"/>
    <lineage>
        <taxon>Bacteria</taxon>
        <taxon>Pseudomonadati</taxon>
        <taxon>Pseudomonadota</taxon>
        <taxon>Gammaproteobacteria</taxon>
        <taxon>Lysobacterales</taxon>
        <taxon>Lysobacteraceae</taxon>
        <taxon>Stenotrophomonas</taxon>
        <taxon>Stenotrophomonas maltophilia group</taxon>
    </lineage>
</organism>